<dbReference type="AlphaFoldDB" id="A0AAE0GLF2"/>
<accession>A0AAE0GLF2</accession>
<dbReference type="InterPro" id="IPR045133">
    <property type="entry name" value="IRE1/2-like"/>
</dbReference>
<organism evidence="2 3">
    <name type="scientific">Cymbomonas tetramitiformis</name>
    <dbReference type="NCBI Taxonomy" id="36881"/>
    <lineage>
        <taxon>Eukaryota</taxon>
        <taxon>Viridiplantae</taxon>
        <taxon>Chlorophyta</taxon>
        <taxon>Pyramimonadophyceae</taxon>
        <taxon>Pyramimonadales</taxon>
        <taxon>Pyramimonadaceae</taxon>
        <taxon>Cymbomonas</taxon>
    </lineage>
</organism>
<gene>
    <name evidence="2" type="ORF">CYMTET_12012</name>
</gene>
<name>A0AAE0GLF2_9CHLO</name>
<evidence type="ECO:0000313" key="2">
    <source>
        <dbReference type="EMBL" id="KAK3280137.1"/>
    </source>
</evidence>
<comment type="caution">
    <text evidence="2">The sequence shown here is derived from an EMBL/GenBank/DDBJ whole genome shotgun (WGS) entry which is preliminary data.</text>
</comment>
<dbReference type="PROSITE" id="PS50011">
    <property type="entry name" value="PROTEIN_KINASE_DOM"/>
    <property type="match status" value="1"/>
</dbReference>
<dbReference type="SMART" id="SM00220">
    <property type="entry name" value="S_TKc"/>
    <property type="match status" value="1"/>
</dbReference>
<evidence type="ECO:0000313" key="3">
    <source>
        <dbReference type="Proteomes" id="UP001190700"/>
    </source>
</evidence>
<dbReference type="Gene3D" id="3.30.200.20">
    <property type="entry name" value="Phosphorylase Kinase, domain 1"/>
    <property type="match status" value="1"/>
</dbReference>
<dbReference type="PANTHER" id="PTHR13954">
    <property type="entry name" value="IRE1-RELATED"/>
    <property type="match status" value="1"/>
</dbReference>
<feature type="non-terminal residue" evidence="2">
    <location>
        <position position="1"/>
    </location>
</feature>
<evidence type="ECO:0000259" key="1">
    <source>
        <dbReference type="PROSITE" id="PS50011"/>
    </source>
</evidence>
<protein>
    <recommendedName>
        <fullName evidence="1">Protein kinase domain-containing protein</fullName>
    </recommendedName>
</protein>
<dbReference type="CDD" id="cd00180">
    <property type="entry name" value="PKc"/>
    <property type="match status" value="1"/>
</dbReference>
<dbReference type="PANTHER" id="PTHR13954:SF6">
    <property type="entry name" value="NON-SPECIFIC SERINE_THREONINE PROTEIN KINASE"/>
    <property type="match status" value="1"/>
</dbReference>
<dbReference type="Gene3D" id="1.10.510.10">
    <property type="entry name" value="Transferase(Phosphotransferase) domain 1"/>
    <property type="match status" value="1"/>
</dbReference>
<dbReference type="PROSITE" id="PS00108">
    <property type="entry name" value="PROTEIN_KINASE_ST"/>
    <property type="match status" value="1"/>
</dbReference>
<reference evidence="2 3" key="1">
    <citation type="journal article" date="2015" name="Genome Biol. Evol.">
        <title>Comparative Genomics of a Bacterivorous Green Alga Reveals Evolutionary Causalities and Consequences of Phago-Mixotrophic Mode of Nutrition.</title>
        <authorList>
            <person name="Burns J.A."/>
            <person name="Paasch A."/>
            <person name="Narechania A."/>
            <person name="Kim E."/>
        </authorList>
    </citation>
    <scope>NUCLEOTIDE SEQUENCE [LARGE SCALE GENOMIC DNA]</scope>
    <source>
        <strain evidence="2 3">PLY_AMNH</strain>
    </source>
</reference>
<dbReference type="GO" id="GO:1990604">
    <property type="term" value="C:IRE1-TRAF2-ASK1 complex"/>
    <property type="evidence" value="ECO:0007669"/>
    <property type="project" value="TreeGrafter"/>
</dbReference>
<dbReference type="InterPro" id="IPR008271">
    <property type="entry name" value="Ser/Thr_kinase_AS"/>
</dbReference>
<dbReference type="GO" id="GO:0004674">
    <property type="term" value="F:protein serine/threonine kinase activity"/>
    <property type="evidence" value="ECO:0007669"/>
    <property type="project" value="InterPro"/>
</dbReference>
<keyword evidence="3" id="KW-1185">Reference proteome</keyword>
<dbReference type="InterPro" id="IPR000719">
    <property type="entry name" value="Prot_kinase_dom"/>
</dbReference>
<dbReference type="EMBL" id="LGRX02004519">
    <property type="protein sequence ID" value="KAK3280137.1"/>
    <property type="molecule type" value="Genomic_DNA"/>
</dbReference>
<dbReference type="InterPro" id="IPR011009">
    <property type="entry name" value="Kinase-like_dom_sf"/>
</dbReference>
<proteinExistence type="predicted"/>
<sequence>APRLRPPPLGEGSQGTQVFRGFYEMTTRKQSRRPAAVKRIPIPAGERGVKTRQLVERELEYHGDLRGCLGVVQVLGHEMTADHIYIALELCGAGSLRQYLEEQAPGLAWERRVELARGAARVVCTLHARGFLHNDLKPDNLLVGNDGGLKVADVGLSVRRDEGAREGEVRAALAFPADGGSGGRGGAERDEAWAAKTAASFASFRELGIQVNMAGRAPELLAAGRPSTQTDVWALGCVFFFIFTGSADPFPEPCPGARHNTPLPPVGEPDLAALLENGCPPAECARVESLLRSMLAWEPRQRPSAAEVLEHPLFWSPEHSLSELVALLGRMKEVPGLREAPESEEAVGSPLARAAVAALGGEGSWGCRVPEALLKEKEEFSSYDAEWAADLVRFVRNVCEHPPPPDSLAWRAVYQVADTVALPVAGSLRPRRQSQQHDLEHATWRGMVSHLVMAVWTPELPLLVYEWKKYDVSRTDEHRQLADDCRTNPDTDVGNEEHPGFVWGLLSFVSGWYPVLAPSPSADSLLLAAHPNADTIC</sequence>
<dbReference type="GO" id="GO:0004521">
    <property type="term" value="F:RNA endonuclease activity"/>
    <property type="evidence" value="ECO:0007669"/>
    <property type="project" value="InterPro"/>
</dbReference>
<dbReference type="GO" id="GO:0036498">
    <property type="term" value="P:IRE1-mediated unfolded protein response"/>
    <property type="evidence" value="ECO:0007669"/>
    <property type="project" value="TreeGrafter"/>
</dbReference>
<dbReference type="GO" id="GO:0005524">
    <property type="term" value="F:ATP binding"/>
    <property type="evidence" value="ECO:0007669"/>
    <property type="project" value="InterPro"/>
</dbReference>
<dbReference type="Pfam" id="PF00069">
    <property type="entry name" value="Pkinase"/>
    <property type="match status" value="2"/>
</dbReference>
<dbReference type="GO" id="GO:0051082">
    <property type="term" value="F:unfolded protein binding"/>
    <property type="evidence" value="ECO:0007669"/>
    <property type="project" value="TreeGrafter"/>
</dbReference>
<dbReference type="Proteomes" id="UP001190700">
    <property type="component" value="Unassembled WGS sequence"/>
</dbReference>
<dbReference type="SUPFAM" id="SSF56112">
    <property type="entry name" value="Protein kinase-like (PK-like)"/>
    <property type="match status" value="1"/>
</dbReference>
<feature type="domain" description="Protein kinase" evidence="1">
    <location>
        <begin position="3"/>
        <end position="314"/>
    </location>
</feature>